<organism evidence="2 3">
    <name type="scientific">Prorocentrum cordatum</name>
    <dbReference type="NCBI Taxonomy" id="2364126"/>
    <lineage>
        <taxon>Eukaryota</taxon>
        <taxon>Sar</taxon>
        <taxon>Alveolata</taxon>
        <taxon>Dinophyceae</taxon>
        <taxon>Prorocentrales</taxon>
        <taxon>Prorocentraceae</taxon>
        <taxon>Prorocentrum</taxon>
    </lineage>
</organism>
<proteinExistence type="predicted"/>
<feature type="compositionally biased region" description="Low complexity" evidence="1">
    <location>
        <begin position="29"/>
        <end position="43"/>
    </location>
</feature>
<keyword evidence="3" id="KW-1185">Reference proteome</keyword>
<feature type="region of interest" description="Disordered" evidence="1">
    <location>
        <begin position="87"/>
        <end position="109"/>
    </location>
</feature>
<feature type="compositionally biased region" description="Gly residues" evidence="1">
    <location>
        <begin position="55"/>
        <end position="69"/>
    </location>
</feature>
<evidence type="ECO:0000256" key="1">
    <source>
        <dbReference type="SAM" id="MobiDB-lite"/>
    </source>
</evidence>
<sequence length="109" mass="10654">MAPPSVSLGGGCQFGGPTQPALGGQFTVPSQAAPGGQFGGPPQIVARPMRPSWGGAQGEGGGPMGPCGGGPMRPCGGMPCGGPRVVLPQSGLPMRPPAMHTPQTFGGYM</sequence>
<comment type="caution">
    <text evidence="2">The sequence shown here is derived from an EMBL/GenBank/DDBJ whole genome shotgun (WGS) entry which is preliminary data.</text>
</comment>
<accession>A0ABN9XRD3</accession>
<dbReference type="Proteomes" id="UP001189429">
    <property type="component" value="Unassembled WGS sequence"/>
</dbReference>
<gene>
    <name evidence="2" type="ORF">PCOR1329_LOCUS79115</name>
</gene>
<dbReference type="EMBL" id="CAUYUJ010021082">
    <property type="protein sequence ID" value="CAK0902524.1"/>
    <property type="molecule type" value="Genomic_DNA"/>
</dbReference>
<name>A0ABN9XRD3_9DINO</name>
<feature type="region of interest" description="Disordered" evidence="1">
    <location>
        <begin position="1"/>
        <end position="69"/>
    </location>
</feature>
<evidence type="ECO:0000313" key="3">
    <source>
        <dbReference type="Proteomes" id="UP001189429"/>
    </source>
</evidence>
<protein>
    <submittedName>
        <fullName evidence="2">Uncharacterized protein</fullName>
    </submittedName>
</protein>
<evidence type="ECO:0000313" key="2">
    <source>
        <dbReference type="EMBL" id="CAK0902524.1"/>
    </source>
</evidence>
<reference evidence="2" key="1">
    <citation type="submission" date="2023-10" db="EMBL/GenBank/DDBJ databases">
        <authorList>
            <person name="Chen Y."/>
            <person name="Shah S."/>
            <person name="Dougan E. K."/>
            <person name="Thang M."/>
            <person name="Chan C."/>
        </authorList>
    </citation>
    <scope>NUCLEOTIDE SEQUENCE [LARGE SCALE GENOMIC DNA]</scope>
</reference>